<proteinExistence type="predicted"/>
<sequence>MKAIPENLATLHAGEEELWAKAVKIIENDPDLSAHVDLIERVMDLIQFFVRNTPFSSAFSSGLAHLEHSGAGMTQEG</sequence>
<dbReference type="Proteomes" id="UP000375525">
    <property type="component" value="Unassembled WGS sequence"/>
</dbReference>
<name>A0A5E7LB40_PSEFL</name>
<reference evidence="1 2" key="1">
    <citation type="submission" date="2019-09" db="EMBL/GenBank/DDBJ databases">
        <authorList>
            <person name="Chandra G."/>
            <person name="Truman W A."/>
        </authorList>
    </citation>
    <scope>NUCLEOTIDE SEQUENCE [LARGE SCALE GENOMIC DNA]</scope>
    <source>
        <strain evidence="1">PS880</strain>
    </source>
</reference>
<dbReference type="EMBL" id="CABVIH010000015">
    <property type="protein sequence ID" value="VVP08708.1"/>
    <property type="molecule type" value="Genomic_DNA"/>
</dbReference>
<organism evidence="1 2">
    <name type="scientific">Pseudomonas fluorescens</name>
    <dbReference type="NCBI Taxonomy" id="294"/>
    <lineage>
        <taxon>Bacteria</taxon>
        <taxon>Pseudomonadati</taxon>
        <taxon>Pseudomonadota</taxon>
        <taxon>Gammaproteobacteria</taxon>
        <taxon>Pseudomonadales</taxon>
        <taxon>Pseudomonadaceae</taxon>
        <taxon>Pseudomonas</taxon>
    </lineage>
</organism>
<gene>
    <name evidence="1" type="ORF">PS880_03202</name>
</gene>
<dbReference type="AlphaFoldDB" id="A0A5E7LB40"/>
<dbReference type="OrthoDB" id="4764643at2"/>
<evidence type="ECO:0000313" key="1">
    <source>
        <dbReference type="EMBL" id="VVP08708.1"/>
    </source>
</evidence>
<accession>A0A5E7LB40</accession>
<dbReference type="RefSeq" id="WP_150780509.1">
    <property type="nucleotide sequence ID" value="NZ_CABVIH010000015.1"/>
</dbReference>
<evidence type="ECO:0000313" key="2">
    <source>
        <dbReference type="Proteomes" id="UP000375525"/>
    </source>
</evidence>
<protein>
    <submittedName>
        <fullName evidence="1">Uncharacterized protein</fullName>
    </submittedName>
</protein>